<comment type="caution">
    <text evidence="2">The sequence shown here is derived from an EMBL/GenBank/DDBJ whole genome shotgun (WGS) entry which is preliminary data.</text>
</comment>
<keyword evidence="3" id="KW-1185">Reference proteome</keyword>
<evidence type="ECO:0000313" key="3">
    <source>
        <dbReference type="Proteomes" id="UP000789752"/>
    </source>
</evidence>
<feature type="domain" description="DISARM protein DrmE C-terminal" evidence="1">
    <location>
        <begin position="599"/>
        <end position="737"/>
    </location>
</feature>
<evidence type="ECO:0000259" key="1">
    <source>
        <dbReference type="Pfam" id="PF24957"/>
    </source>
</evidence>
<dbReference type="RefSeq" id="WP_228976484.1">
    <property type="nucleotide sequence ID" value="NZ_CAJQYY010000007.1"/>
</dbReference>
<proteinExistence type="predicted"/>
<gene>
    <name evidence="2" type="ORF">R54767_01452</name>
</gene>
<dbReference type="Proteomes" id="UP000789752">
    <property type="component" value="Unassembled WGS sequence"/>
</dbReference>
<dbReference type="EMBL" id="CAJQYY010000007">
    <property type="protein sequence ID" value="CAG4893051.1"/>
    <property type="molecule type" value="Genomic_DNA"/>
</dbReference>
<dbReference type="InterPro" id="IPR056666">
    <property type="entry name" value="DrmE_C"/>
</dbReference>
<accession>A0ABN7QK20</accession>
<protein>
    <recommendedName>
        <fullName evidence="1">DISARM protein DrmE C-terminal domain-containing protein</fullName>
    </recommendedName>
</protein>
<sequence>MNDRMQAAGWREVVEHSWPAVTAAELLTGKEAVWQAEGLDKPDEAEAVAMAAMGRLVRYGQSVSVALPVSHASRLPRIAFYLHRLRLDAAQGLVRSPWLNRISVARRNDLLVFGRPRRMLRDFATSTVMRPQLVDGRRSLERTGFQRTLLVDGHGDLLATLNLLEQHSSPFSIVVAMSAQGCDDNAANLLKALPAVFPGVPIVAVGYTGTSPEEESFEMHAWISRLGDRTGVPDASSGVPALSPIEVVAARDPAMDNLVKKLGYLVWNLKRLADQTGSHSQELAALLAADRALRCLNVPFAIHERSMIRSMRGGPFPVRPIQGWIETASRMRVHRGDIQALLDEVLALARQGIRQLESARHGRSEVILHLASEALGQRHRMCVLVGGQREAAILKEWIHEELGPDAVTRINVQHMDGASAIAPQGMDVVLFAAPLFPSRRHWLGVDTRRRIVLCHPFESERVCAQMAQWWQSYALPSVPDGDKLRLWNLDWPRGEYLRDQLIDPAGEPADFARYHQLDMDGSYPQALRVAQLETSRSFDDWLQTLLAEPVHIVRETNDEAGSSSDMVVLYLDGQREPLRWRADRQLMRLESEALVVGPADDLQVGHELVLLENSDERIATQHELFEMFAQDNHGLQQTLGVAEKWQEYVDAAVARLGSVAELTRHLKSRKYEITQSAVQHWAAGKVIGPKVPAAIRLLAELVEVPNAAKMANLVENAIAVIRTEHRRIGSDIRKAIAVSRNREVSAIQIGSRRFLREVFDSMLQVCRVVRIERPARSHSESPASRTIRDVARGFAVRHPSQIVFTPGCERSMRNSPFEDLDAFGKILTVLVEGFYAMYSGKNLSLAQVENMLAPIPASYAGNMSAVTKGKHESDYFKVYKGEKVDASRHIRLGRAFDPRYTLRLHFHWDAGDRKIVVHHAGEHLPTLND</sequence>
<name>A0ABN7QK20_9BURK</name>
<evidence type="ECO:0000313" key="2">
    <source>
        <dbReference type="EMBL" id="CAG4893051.1"/>
    </source>
</evidence>
<organism evidence="2 3">
    <name type="scientific">Paraburkholderia gardini</name>
    <dbReference type="NCBI Taxonomy" id="2823469"/>
    <lineage>
        <taxon>Bacteria</taxon>
        <taxon>Pseudomonadati</taxon>
        <taxon>Pseudomonadota</taxon>
        <taxon>Betaproteobacteria</taxon>
        <taxon>Burkholderiales</taxon>
        <taxon>Burkholderiaceae</taxon>
        <taxon>Paraburkholderia</taxon>
    </lineage>
</organism>
<reference evidence="2 3" key="1">
    <citation type="submission" date="2021-04" db="EMBL/GenBank/DDBJ databases">
        <authorList>
            <person name="Vanwijnsberghe S."/>
        </authorList>
    </citation>
    <scope>NUCLEOTIDE SEQUENCE [LARGE SCALE GENOMIC DNA]</scope>
    <source>
        <strain evidence="2 3">LMG 32171</strain>
    </source>
</reference>
<dbReference type="Pfam" id="PF24957">
    <property type="entry name" value="DrmE_C"/>
    <property type="match status" value="1"/>
</dbReference>